<keyword evidence="1" id="KW-1277">Toxin-antitoxin system</keyword>
<gene>
    <name evidence="2" type="ORF">SAMN05192568_100232</name>
</gene>
<dbReference type="Pfam" id="PF05016">
    <property type="entry name" value="ParE_toxin"/>
    <property type="match status" value="1"/>
</dbReference>
<sequence length="72" mass="7838">MLRNPRGAANVEADIQTAIGRLSVHPFSGRAQGEAGVRKAVSSRYRYRVFYAVDNAASVVQVLAILHPSRQS</sequence>
<dbReference type="STRING" id="582667.SAMN05192568_100232"/>
<protein>
    <submittedName>
        <fullName evidence="2">ParE toxin of type II toxin-antitoxin system, parDE</fullName>
    </submittedName>
</protein>
<accession>A0A1I4FVT1</accession>
<evidence type="ECO:0000313" key="3">
    <source>
        <dbReference type="Proteomes" id="UP000199048"/>
    </source>
</evidence>
<dbReference type="Proteomes" id="UP000199048">
    <property type="component" value="Unassembled WGS sequence"/>
</dbReference>
<reference evidence="3" key="1">
    <citation type="submission" date="2016-10" db="EMBL/GenBank/DDBJ databases">
        <authorList>
            <person name="Varghese N."/>
            <person name="Submissions S."/>
        </authorList>
    </citation>
    <scope>NUCLEOTIDE SEQUENCE [LARGE SCALE GENOMIC DNA]</scope>
    <source>
        <strain evidence="3">BL36</strain>
    </source>
</reference>
<organism evidence="2 3">
    <name type="scientific">Methylobacterium pseudosasicola</name>
    <dbReference type="NCBI Taxonomy" id="582667"/>
    <lineage>
        <taxon>Bacteria</taxon>
        <taxon>Pseudomonadati</taxon>
        <taxon>Pseudomonadota</taxon>
        <taxon>Alphaproteobacteria</taxon>
        <taxon>Hyphomicrobiales</taxon>
        <taxon>Methylobacteriaceae</taxon>
        <taxon>Methylobacterium</taxon>
    </lineage>
</organism>
<evidence type="ECO:0000256" key="1">
    <source>
        <dbReference type="ARBA" id="ARBA00022649"/>
    </source>
</evidence>
<proteinExistence type="predicted"/>
<keyword evidence="3" id="KW-1185">Reference proteome</keyword>
<dbReference type="Gene3D" id="3.30.2310.20">
    <property type="entry name" value="RelE-like"/>
    <property type="match status" value="1"/>
</dbReference>
<dbReference type="EMBL" id="FOTK01000002">
    <property type="protein sequence ID" value="SFL22002.1"/>
    <property type="molecule type" value="Genomic_DNA"/>
</dbReference>
<name>A0A1I4FVT1_9HYPH</name>
<dbReference type="InterPro" id="IPR007712">
    <property type="entry name" value="RelE/ParE_toxin"/>
</dbReference>
<evidence type="ECO:0000313" key="2">
    <source>
        <dbReference type="EMBL" id="SFL22002.1"/>
    </source>
</evidence>
<dbReference type="InterPro" id="IPR035093">
    <property type="entry name" value="RelE/ParE_toxin_dom_sf"/>
</dbReference>
<dbReference type="AlphaFoldDB" id="A0A1I4FVT1"/>